<evidence type="ECO:0000256" key="6">
    <source>
        <dbReference type="ARBA" id="ARBA00023125"/>
    </source>
</evidence>
<dbReference type="FunFam" id="3.40.640.10:FF:000023">
    <property type="entry name" value="Transcriptional regulator, GntR family"/>
    <property type="match status" value="1"/>
</dbReference>
<dbReference type="InterPro" id="IPR015424">
    <property type="entry name" value="PyrdxlP-dep_Trfase"/>
</dbReference>
<dbReference type="Proteomes" id="UP000246569">
    <property type="component" value="Unassembled WGS sequence"/>
</dbReference>
<dbReference type="Pfam" id="PF00155">
    <property type="entry name" value="Aminotran_1_2"/>
    <property type="match status" value="1"/>
</dbReference>
<dbReference type="CDD" id="cd00609">
    <property type="entry name" value="AAT_like"/>
    <property type="match status" value="1"/>
</dbReference>
<dbReference type="PANTHER" id="PTHR46577">
    <property type="entry name" value="HTH-TYPE TRANSCRIPTIONAL REGULATORY PROTEIN GABR"/>
    <property type="match status" value="1"/>
</dbReference>
<accession>A0A317MPN9</accession>
<dbReference type="EMBL" id="QGTJ01000016">
    <property type="protein sequence ID" value="PWV58512.1"/>
    <property type="molecule type" value="Genomic_DNA"/>
</dbReference>
<evidence type="ECO:0000259" key="8">
    <source>
        <dbReference type="PROSITE" id="PS50949"/>
    </source>
</evidence>
<dbReference type="GO" id="GO:0030170">
    <property type="term" value="F:pyridoxal phosphate binding"/>
    <property type="evidence" value="ECO:0007669"/>
    <property type="project" value="InterPro"/>
</dbReference>
<keyword evidence="7" id="KW-0804">Transcription</keyword>
<evidence type="ECO:0000256" key="2">
    <source>
        <dbReference type="ARBA" id="ARBA00022576"/>
    </source>
</evidence>
<evidence type="ECO:0000313" key="10">
    <source>
        <dbReference type="Proteomes" id="UP000246569"/>
    </source>
</evidence>
<dbReference type="InterPro" id="IPR004839">
    <property type="entry name" value="Aminotransferase_I/II_large"/>
</dbReference>
<dbReference type="OrthoDB" id="9804020at2"/>
<keyword evidence="6" id="KW-0238">DNA-binding</keyword>
<dbReference type="SUPFAM" id="SSF46785">
    <property type="entry name" value="Winged helix' DNA-binding domain"/>
    <property type="match status" value="1"/>
</dbReference>
<evidence type="ECO:0000256" key="1">
    <source>
        <dbReference type="ARBA" id="ARBA00005384"/>
    </source>
</evidence>
<evidence type="ECO:0000256" key="5">
    <source>
        <dbReference type="ARBA" id="ARBA00023015"/>
    </source>
</evidence>
<feature type="domain" description="HTH gntR-type" evidence="8">
    <location>
        <begin position="13"/>
        <end position="81"/>
    </location>
</feature>
<keyword evidence="3" id="KW-0808">Transferase</keyword>
<evidence type="ECO:0000256" key="4">
    <source>
        <dbReference type="ARBA" id="ARBA00022898"/>
    </source>
</evidence>
<sequence length="485" mass="52607">MTDVRPKGSSSHLNLYQHVAEELATAITNGTYRVGDRVPSVRQLARRMGVSISTVTQAYGLLVDRGVVEARPQSGYFVCPQRMPLAPEPGTSQPAIQPMPVSTSSLTLDMLSGSASDDRLHLDTAPPAADLLPISQLNRCIATVLREVPTAAAVYDEPFGRTELRVQIARIMQYAGCQSGPDDVLVTSGCQEAITLCLRAVAKPGDTIAVESPTFFGMLQAIESLGMHALEIPTHPRAGVRLDALAQALEQWPIRACLLMPTNSNPLGASMSLDDRQRLVTLLRTHDVPLIENDVLGDLGFTPGPRPLPCKAWDTDGNVLFCSSFSKTVGPGLRVGWVTPGRYAERIRHLKLLTSFTTPTIEQLAIARFLASGQYERHLTRARSEYAQRSAQLGNAVATTFPHGTRVTQPAGGTVLWVELPDGYDTMRLYRQSIANGISIAPGVLFTAQRRYRNALRLSAVHPFSERIESAVSTLASLAHLQQSG</sequence>
<dbReference type="CDD" id="cd07377">
    <property type="entry name" value="WHTH_GntR"/>
    <property type="match status" value="1"/>
</dbReference>
<dbReference type="InterPro" id="IPR036390">
    <property type="entry name" value="WH_DNA-bd_sf"/>
</dbReference>
<dbReference type="RefSeq" id="WP_146213348.1">
    <property type="nucleotide sequence ID" value="NZ_QGTJ01000016.1"/>
</dbReference>
<dbReference type="GO" id="GO:0008483">
    <property type="term" value="F:transaminase activity"/>
    <property type="evidence" value="ECO:0007669"/>
    <property type="project" value="UniProtKB-KW"/>
</dbReference>
<evidence type="ECO:0000256" key="3">
    <source>
        <dbReference type="ARBA" id="ARBA00022679"/>
    </source>
</evidence>
<protein>
    <submittedName>
        <fullName evidence="9">GntR family transcriptional regulator</fullName>
    </submittedName>
</protein>
<dbReference type="GO" id="GO:0003677">
    <property type="term" value="F:DNA binding"/>
    <property type="evidence" value="ECO:0007669"/>
    <property type="project" value="UniProtKB-KW"/>
</dbReference>
<dbReference type="PANTHER" id="PTHR46577:SF2">
    <property type="entry name" value="TRANSCRIPTIONAL REGULATORY PROTEIN"/>
    <property type="match status" value="1"/>
</dbReference>
<dbReference type="InterPro" id="IPR051446">
    <property type="entry name" value="HTH_trans_reg/aminotransferase"/>
</dbReference>
<dbReference type="Gene3D" id="1.10.10.10">
    <property type="entry name" value="Winged helix-like DNA-binding domain superfamily/Winged helix DNA-binding domain"/>
    <property type="match status" value="1"/>
</dbReference>
<name>A0A317MPN9_9GAMM</name>
<evidence type="ECO:0000313" key="9">
    <source>
        <dbReference type="EMBL" id="PWV58512.1"/>
    </source>
</evidence>
<dbReference type="Pfam" id="PF00392">
    <property type="entry name" value="GntR"/>
    <property type="match status" value="1"/>
</dbReference>
<dbReference type="InterPro" id="IPR036388">
    <property type="entry name" value="WH-like_DNA-bd_sf"/>
</dbReference>
<dbReference type="InterPro" id="IPR015421">
    <property type="entry name" value="PyrdxlP-dep_Trfase_major"/>
</dbReference>
<gene>
    <name evidence="9" type="ORF">C7443_11618</name>
</gene>
<dbReference type="PROSITE" id="PS50949">
    <property type="entry name" value="HTH_GNTR"/>
    <property type="match status" value="1"/>
</dbReference>
<dbReference type="Gene3D" id="3.40.640.10">
    <property type="entry name" value="Type I PLP-dependent aspartate aminotransferase-like (Major domain)"/>
    <property type="match status" value="1"/>
</dbReference>
<comment type="caution">
    <text evidence="9">The sequence shown here is derived from an EMBL/GenBank/DDBJ whole genome shotgun (WGS) entry which is preliminary data.</text>
</comment>
<dbReference type="Gene3D" id="3.90.1150.10">
    <property type="entry name" value="Aspartate Aminotransferase, domain 1"/>
    <property type="match status" value="1"/>
</dbReference>
<dbReference type="InterPro" id="IPR015422">
    <property type="entry name" value="PyrdxlP-dep_Trfase_small"/>
</dbReference>
<keyword evidence="4" id="KW-0663">Pyridoxal phosphate</keyword>
<dbReference type="InterPro" id="IPR000524">
    <property type="entry name" value="Tscrpt_reg_HTH_GntR"/>
</dbReference>
<keyword evidence="2" id="KW-0032">Aminotransferase</keyword>
<reference evidence="9 10" key="1">
    <citation type="submission" date="2018-05" db="EMBL/GenBank/DDBJ databases">
        <title>Genomic Encyclopedia of Type Strains, Phase IV (KMG-IV): sequencing the most valuable type-strain genomes for metagenomic binning, comparative biology and taxonomic classification.</title>
        <authorList>
            <person name="Goeker M."/>
        </authorList>
    </citation>
    <scope>NUCLEOTIDE SEQUENCE [LARGE SCALE GENOMIC DNA]</scope>
    <source>
        <strain evidence="9 10">DSM 23606</strain>
    </source>
</reference>
<keyword evidence="10" id="KW-1185">Reference proteome</keyword>
<keyword evidence="5" id="KW-0805">Transcription regulation</keyword>
<comment type="similarity">
    <text evidence="1">In the C-terminal section; belongs to the class-I pyridoxal-phosphate-dependent aminotransferase family.</text>
</comment>
<dbReference type="SUPFAM" id="SSF53383">
    <property type="entry name" value="PLP-dependent transferases"/>
    <property type="match status" value="1"/>
</dbReference>
<dbReference type="GO" id="GO:0003700">
    <property type="term" value="F:DNA-binding transcription factor activity"/>
    <property type="evidence" value="ECO:0007669"/>
    <property type="project" value="InterPro"/>
</dbReference>
<dbReference type="AlphaFoldDB" id="A0A317MPN9"/>
<evidence type="ECO:0000256" key="7">
    <source>
        <dbReference type="ARBA" id="ARBA00023163"/>
    </source>
</evidence>
<proteinExistence type="inferred from homology"/>
<organism evidence="9 10">
    <name type="scientific">Plasticicumulans acidivorans</name>
    <dbReference type="NCBI Taxonomy" id="886464"/>
    <lineage>
        <taxon>Bacteria</taxon>
        <taxon>Pseudomonadati</taxon>
        <taxon>Pseudomonadota</taxon>
        <taxon>Gammaproteobacteria</taxon>
        <taxon>Candidatus Competibacteraceae</taxon>
        <taxon>Plasticicumulans</taxon>
    </lineage>
</organism>
<dbReference type="SMART" id="SM00345">
    <property type="entry name" value="HTH_GNTR"/>
    <property type="match status" value="1"/>
</dbReference>